<dbReference type="Gene3D" id="1.10.443.10">
    <property type="entry name" value="Intergrase catalytic core"/>
    <property type="match status" value="1"/>
</dbReference>
<gene>
    <name evidence="3" type="ORF">BC781_107234</name>
</gene>
<proteinExistence type="predicted"/>
<feature type="domain" description="Tyr recombinase" evidence="2">
    <location>
        <begin position="361"/>
        <end position="562"/>
    </location>
</feature>
<name>A0A315Z590_SEDFL</name>
<dbReference type="GO" id="GO:0006310">
    <property type="term" value="P:DNA recombination"/>
    <property type="evidence" value="ECO:0007669"/>
    <property type="project" value="UniProtKB-KW"/>
</dbReference>
<dbReference type="PROSITE" id="PS51898">
    <property type="entry name" value="TYR_RECOMBINASE"/>
    <property type="match status" value="1"/>
</dbReference>
<dbReference type="InterPro" id="IPR002104">
    <property type="entry name" value="Integrase_catalytic"/>
</dbReference>
<dbReference type="RefSeq" id="WP_109621901.1">
    <property type="nucleotide sequence ID" value="NZ_QGDO01000007.1"/>
</dbReference>
<evidence type="ECO:0000313" key="4">
    <source>
        <dbReference type="Proteomes" id="UP000245535"/>
    </source>
</evidence>
<dbReference type="InterPro" id="IPR013762">
    <property type="entry name" value="Integrase-like_cat_sf"/>
</dbReference>
<dbReference type="AlphaFoldDB" id="A0A315Z590"/>
<protein>
    <submittedName>
        <fullName evidence="3">Site-specific recombinase XerD</fullName>
    </submittedName>
</protein>
<keyword evidence="4" id="KW-1185">Reference proteome</keyword>
<accession>A0A315Z590</accession>
<comment type="caution">
    <text evidence="3">The sequence shown here is derived from an EMBL/GenBank/DDBJ whole genome shotgun (WGS) entry which is preliminary data.</text>
</comment>
<evidence type="ECO:0000256" key="1">
    <source>
        <dbReference type="ARBA" id="ARBA00023172"/>
    </source>
</evidence>
<dbReference type="SUPFAM" id="SSF56349">
    <property type="entry name" value="DNA breaking-rejoining enzymes"/>
    <property type="match status" value="1"/>
</dbReference>
<keyword evidence="1" id="KW-0233">DNA recombination</keyword>
<dbReference type="EMBL" id="QGDO01000007">
    <property type="protein sequence ID" value="PWJ38643.1"/>
    <property type="molecule type" value="Genomic_DNA"/>
</dbReference>
<sequence length="568" mass="65739">MNLTPISIRGHQGITQRVLPKSIPINHLIEMYINELDRSLYTVEEAIERFGDTHHARARGRTTFLAKKSLHGFFTFIQESYGGMLYDIPAQMKSFREHINTQYKDGKLTFHQKAHLLCRINNDKQFTQFQKQECRTLSQFLSEEEVTNISEHHTSTDEQIDKLLKGLEEVPLIKEYLNYVLRQGRLKKATGTPSTKMIFLRKFLRYVFLNKIAAQDIDDCDWNASVYTKENVDSFIYYVSQGRLDKRGKIQTEGNPIRSVGVNNYILALKNFFAFLLEKELNPTRKREFINKAIQLLREKECQVYSNGTLSITDGHDIKQTRSDLEIYMDADATYQEHISKLTKLSQYALHPVDKVPARCYLPKYICDEIIECFNKALKANEDRAGANHKKTQRFAGLIRLKYSIILAIEAGLRVSTIGHIHVEDYTINKDGTGVLQLRFCKGYEPFEAPSLPLSKEAVDALESAREAQEIGSGPIFKKNMKSSFLRFFREWHPTQGKYTDSKGKLHQISMHYFRYTFGANMLDKTKNLSLVSKLLSHRDTAITEKIYLRDKLNEELMSVYTKTDDNT</sequence>
<dbReference type="Pfam" id="PF00589">
    <property type="entry name" value="Phage_integrase"/>
    <property type="match status" value="1"/>
</dbReference>
<evidence type="ECO:0000313" key="3">
    <source>
        <dbReference type="EMBL" id="PWJ38643.1"/>
    </source>
</evidence>
<evidence type="ECO:0000259" key="2">
    <source>
        <dbReference type="PROSITE" id="PS51898"/>
    </source>
</evidence>
<reference evidence="3 4" key="1">
    <citation type="submission" date="2018-03" db="EMBL/GenBank/DDBJ databases">
        <title>Genomic Encyclopedia of Archaeal and Bacterial Type Strains, Phase II (KMG-II): from individual species to whole genera.</title>
        <authorList>
            <person name="Goeker M."/>
        </authorList>
    </citation>
    <scope>NUCLEOTIDE SEQUENCE [LARGE SCALE GENOMIC DNA]</scope>
    <source>
        <strain evidence="3 4">DSM 28229</strain>
    </source>
</reference>
<organism evidence="3 4">
    <name type="scientific">Sediminitomix flava</name>
    <dbReference type="NCBI Taxonomy" id="379075"/>
    <lineage>
        <taxon>Bacteria</taxon>
        <taxon>Pseudomonadati</taxon>
        <taxon>Bacteroidota</taxon>
        <taxon>Cytophagia</taxon>
        <taxon>Cytophagales</taxon>
        <taxon>Flammeovirgaceae</taxon>
        <taxon>Sediminitomix</taxon>
    </lineage>
</organism>
<dbReference type="InterPro" id="IPR011010">
    <property type="entry name" value="DNA_brk_join_enz"/>
</dbReference>
<dbReference type="OrthoDB" id="9789256at2"/>
<dbReference type="GO" id="GO:0003677">
    <property type="term" value="F:DNA binding"/>
    <property type="evidence" value="ECO:0007669"/>
    <property type="project" value="InterPro"/>
</dbReference>
<dbReference type="Proteomes" id="UP000245535">
    <property type="component" value="Unassembled WGS sequence"/>
</dbReference>
<dbReference type="GO" id="GO:0015074">
    <property type="term" value="P:DNA integration"/>
    <property type="evidence" value="ECO:0007669"/>
    <property type="project" value="InterPro"/>
</dbReference>